<name>A0ABZ1U0T7_9ACTN</name>
<feature type="compositionally biased region" description="Low complexity" evidence="2">
    <location>
        <begin position="92"/>
        <end position="122"/>
    </location>
</feature>
<dbReference type="NCBIfam" id="NF033748">
    <property type="entry name" value="class_F_sortase"/>
    <property type="match status" value="1"/>
</dbReference>
<organism evidence="3 4">
    <name type="scientific">Kitasatospora purpeofusca</name>
    <dbReference type="NCBI Taxonomy" id="67352"/>
    <lineage>
        <taxon>Bacteria</taxon>
        <taxon>Bacillati</taxon>
        <taxon>Actinomycetota</taxon>
        <taxon>Actinomycetes</taxon>
        <taxon>Kitasatosporales</taxon>
        <taxon>Streptomycetaceae</taxon>
        <taxon>Kitasatospora</taxon>
    </lineage>
</organism>
<dbReference type="EMBL" id="CP108110">
    <property type="protein sequence ID" value="WUQ83552.1"/>
    <property type="molecule type" value="Genomic_DNA"/>
</dbReference>
<protein>
    <submittedName>
        <fullName evidence="3">Class F sortase</fullName>
    </submittedName>
</protein>
<evidence type="ECO:0000256" key="2">
    <source>
        <dbReference type="SAM" id="MobiDB-lite"/>
    </source>
</evidence>
<accession>A0ABZ1U0T7</accession>
<dbReference type="InterPro" id="IPR023365">
    <property type="entry name" value="Sortase_dom-sf"/>
</dbReference>
<dbReference type="Pfam" id="PF04203">
    <property type="entry name" value="Sortase"/>
    <property type="match status" value="1"/>
</dbReference>
<dbReference type="SUPFAM" id="SSF63817">
    <property type="entry name" value="Sortase"/>
    <property type="match status" value="1"/>
</dbReference>
<dbReference type="RefSeq" id="WP_328954568.1">
    <property type="nucleotide sequence ID" value="NZ_CP108110.1"/>
</dbReference>
<keyword evidence="1" id="KW-0378">Hydrolase</keyword>
<keyword evidence="4" id="KW-1185">Reference proteome</keyword>
<feature type="region of interest" description="Disordered" evidence="2">
    <location>
        <begin position="1"/>
        <end position="52"/>
    </location>
</feature>
<dbReference type="Proteomes" id="UP001432222">
    <property type="component" value="Chromosome"/>
</dbReference>
<dbReference type="Gene3D" id="2.40.260.10">
    <property type="entry name" value="Sortase"/>
    <property type="match status" value="1"/>
</dbReference>
<dbReference type="InterPro" id="IPR005754">
    <property type="entry name" value="Sortase"/>
</dbReference>
<dbReference type="CDD" id="cd05829">
    <property type="entry name" value="Sortase_F"/>
    <property type="match status" value="1"/>
</dbReference>
<reference evidence="3" key="1">
    <citation type="submission" date="2022-10" db="EMBL/GenBank/DDBJ databases">
        <title>The complete genomes of actinobacterial strains from the NBC collection.</title>
        <authorList>
            <person name="Joergensen T.S."/>
            <person name="Alvarez Arevalo M."/>
            <person name="Sterndorff E.B."/>
            <person name="Faurdal D."/>
            <person name="Vuksanovic O."/>
            <person name="Mourched A.-S."/>
            <person name="Charusanti P."/>
            <person name="Shaw S."/>
            <person name="Blin K."/>
            <person name="Weber T."/>
        </authorList>
    </citation>
    <scope>NUCLEOTIDE SEQUENCE</scope>
    <source>
        <strain evidence="3">NBC_00222</strain>
    </source>
</reference>
<feature type="region of interest" description="Disordered" evidence="2">
    <location>
        <begin position="84"/>
        <end position="122"/>
    </location>
</feature>
<evidence type="ECO:0000256" key="1">
    <source>
        <dbReference type="ARBA" id="ARBA00022801"/>
    </source>
</evidence>
<sequence length="277" mass="27685">MRGADNAPGSSPYPVAAAPDGGDGARAARGRRARDGSQYGRHGRRAGRGGTGLNRSVFGAAGLLCLAIGATVAVSGRAEPPVVRVETSARQAPDATAPAAPAPSASAPSAATGTGSDAAAAPRPLAASAPTRLLIPAAGVDAPVTGLGLNADGTVEVPAADRADEVGWYRNGPTPGETGPAVLIGHYDTAHGPAVFHNVPKLKPGDLIQIRREDGGTVDFRVRALLQTAKGAFPTDAVYGNTKGPELRLITCGGRIGADGHWTDNIVVLADPATPVG</sequence>
<proteinExistence type="predicted"/>
<dbReference type="InterPro" id="IPR042001">
    <property type="entry name" value="Sortase_F"/>
</dbReference>
<gene>
    <name evidence="3" type="ORF">OHA16_11595</name>
</gene>
<evidence type="ECO:0000313" key="4">
    <source>
        <dbReference type="Proteomes" id="UP001432222"/>
    </source>
</evidence>
<evidence type="ECO:0000313" key="3">
    <source>
        <dbReference type="EMBL" id="WUQ83552.1"/>
    </source>
</evidence>